<gene>
    <name evidence="8" type="ORF">ABMA28_002954</name>
</gene>
<evidence type="ECO:0000256" key="4">
    <source>
        <dbReference type="ARBA" id="ARBA00023157"/>
    </source>
</evidence>
<dbReference type="EC" id="3.1.1.-" evidence="6"/>
<keyword evidence="4" id="KW-1015">Disulfide bond</keyword>
<dbReference type="Gene3D" id="3.40.50.1820">
    <property type="entry name" value="alpha/beta hydrolase"/>
    <property type="match status" value="1"/>
</dbReference>
<evidence type="ECO:0000256" key="2">
    <source>
        <dbReference type="ARBA" id="ARBA00022487"/>
    </source>
</evidence>
<dbReference type="InterPro" id="IPR019826">
    <property type="entry name" value="Carboxylesterase_B_AS"/>
</dbReference>
<name>A0ABD0SYJ2_LOXSC</name>
<feature type="domain" description="Carboxylesterase type B" evidence="7">
    <location>
        <begin position="3"/>
        <end position="523"/>
    </location>
</feature>
<dbReference type="Pfam" id="PF00135">
    <property type="entry name" value="COesterase"/>
    <property type="match status" value="1"/>
</dbReference>
<dbReference type="PROSITE" id="PS00122">
    <property type="entry name" value="CARBOXYLESTERASE_B_1"/>
    <property type="match status" value="1"/>
</dbReference>
<evidence type="ECO:0000313" key="8">
    <source>
        <dbReference type="EMBL" id="KAL0830842.1"/>
    </source>
</evidence>
<dbReference type="InterPro" id="IPR019819">
    <property type="entry name" value="Carboxylesterase_B_CS"/>
</dbReference>
<sequence>MVKVQVKEGWLEGEELEASTGEGKFYSFKGVPYAAPPVGKLRFKAPQPPQPWEGIRKATEHGPKCPQVDIFTQKIMSGSEDCLYLNVYSPNLNPGAPMAVMVFIHGGGFKSGSGDEDHYGPDYLMAHNIVLVTINYRLDALGFLCLDTDQVPGNAGMKDQVFALKWVQENIVKFGGDPNNVTIFGESAGGASCGLHVISPMSKGLFKRAVPMSGVPLCDWCQPFEPQKRAFVLGKQLGFETTDPEKLLDFLQSLPVEKLINTRPCVLTSEEITDNMIKMYHFTPVVEKDLGQKCFLNETPYDLLKSGKINDVDSLIGCTDMEILIGVPFLENGLLQQYNRYPELLVPRKILNACTPRKILDIADRIHMHYFQRKPITFETLKKFLMYANECTFTYDVYRYATLLRNVSKSKKYLYKFSCFSGMNIYGKLGEKYGITGASHLDDLMYLFDAKHANIKLERNSKEHKMVKLVCTLFTNFAKYGNPTPDSSLGVTWPVYDSNEYHGEIAETLTVGKKLGADSVKFWKSIFEEAGLGFD</sequence>
<organism evidence="8 9">
    <name type="scientific">Loxostege sticticalis</name>
    <name type="common">Beet webworm moth</name>
    <dbReference type="NCBI Taxonomy" id="481309"/>
    <lineage>
        <taxon>Eukaryota</taxon>
        <taxon>Metazoa</taxon>
        <taxon>Ecdysozoa</taxon>
        <taxon>Arthropoda</taxon>
        <taxon>Hexapoda</taxon>
        <taxon>Insecta</taxon>
        <taxon>Pterygota</taxon>
        <taxon>Neoptera</taxon>
        <taxon>Endopterygota</taxon>
        <taxon>Lepidoptera</taxon>
        <taxon>Glossata</taxon>
        <taxon>Ditrysia</taxon>
        <taxon>Pyraloidea</taxon>
        <taxon>Crambidae</taxon>
        <taxon>Pyraustinae</taxon>
        <taxon>Loxostege</taxon>
    </lineage>
</organism>
<evidence type="ECO:0000256" key="5">
    <source>
        <dbReference type="ARBA" id="ARBA00023180"/>
    </source>
</evidence>
<evidence type="ECO:0000313" key="9">
    <source>
        <dbReference type="Proteomes" id="UP001549921"/>
    </source>
</evidence>
<protein>
    <recommendedName>
        <fullName evidence="6">Carboxylic ester hydrolase</fullName>
        <ecNumber evidence="6">3.1.1.-</ecNumber>
    </recommendedName>
</protein>
<comment type="similarity">
    <text evidence="1 6">Belongs to the type-B carboxylesterase/lipase family.</text>
</comment>
<reference evidence="8 9" key="1">
    <citation type="submission" date="2024-06" db="EMBL/GenBank/DDBJ databases">
        <title>A chromosome-level genome assembly of beet webworm, Loxostege sticticalis.</title>
        <authorList>
            <person name="Zhang Y."/>
        </authorList>
    </citation>
    <scope>NUCLEOTIDE SEQUENCE [LARGE SCALE GENOMIC DNA]</scope>
    <source>
        <strain evidence="8">AQ028</strain>
        <tissue evidence="8">Male pupae</tissue>
    </source>
</reference>
<keyword evidence="3 6" id="KW-0378">Hydrolase</keyword>
<evidence type="ECO:0000259" key="7">
    <source>
        <dbReference type="Pfam" id="PF00135"/>
    </source>
</evidence>
<comment type="caution">
    <text evidence="8">The sequence shown here is derived from an EMBL/GenBank/DDBJ whole genome shotgun (WGS) entry which is preliminary data.</text>
</comment>
<dbReference type="AlphaFoldDB" id="A0ABD0SYJ2"/>
<dbReference type="InterPro" id="IPR002018">
    <property type="entry name" value="CarbesteraseB"/>
</dbReference>
<dbReference type="EMBL" id="JBEDNZ010000013">
    <property type="protein sequence ID" value="KAL0830842.1"/>
    <property type="molecule type" value="Genomic_DNA"/>
</dbReference>
<evidence type="ECO:0000256" key="1">
    <source>
        <dbReference type="ARBA" id="ARBA00005964"/>
    </source>
</evidence>
<dbReference type="Proteomes" id="UP001549921">
    <property type="component" value="Unassembled WGS sequence"/>
</dbReference>
<proteinExistence type="inferred from homology"/>
<keyword evidence="5" id="KW-0325">Glycoprotein</keyword>
<dbReference type="GO" id="GO:0052689">
    <property type="term" value="F:carboxylic ester hydrolase activity"/>
    <property type="evidence" value="ECO:0007669"/>
    <property type="project" value="UniProtKB-KW"/>
</dbReference>
<evidence type="ECO:0000256" key="3">
    <source>
        <dbReference type="ARBA" id="ARBA00022801"/>
    </source>
</evidence>
<evidence type="ECO:0000256" key="6">
    <source>
        <dbReference type="RuleBase" id="RU361235"/>
    </source>
</evidence>
<dbReference type="PANTHER" id="PTHR43142:SF1">
    <property type="entry name" value="CARBOXYLIC ESTER HYDROLASE"/>
    <property type="match status" value="1"/>
</dbReference>
<dbReference type="InterPro" id="IPR029058">
    <property type="entry name" value="AB_hydrolase_fold"/>
</dbReference>
<dbReference type="PANTHER" id="PTHR43142">
    <property type="entry name" value="CARBOXYLIC ESTER HYDROLASE"/>
    <property type="match status" value="1"/>
</dbReference>
<accession>A0ABD0SYJ2</accession>
<dbReference type="SUPFAM" id="SSF53474">
    <property type="entry name" value="alpha/beta-Hydrolases"/>
    <property type="match status" value="1"/>
</dbReference>
<dbReference type="PROSITE" id="PS00941">
    <property type="entry name" value="CARBOXYLESTERASE_B_2"/>
    <property type="match status" value="1"/>
</dbReference>
<keyword evidence="2" id="KW-0719">Serine esterase</keyword>